<reference evidence="2 3" key="1">
    <citation type="submission" date="2016-08" db="EMBL/GenBank/DDBJ databases">
        <authorList>
            <person name="Seilhamer J.J."/>
        </authorList>
    </citation>
    <scope>NUCLEOTIDE SEQUENCE [LARGE SCALE GENOMIC DNA]</scope>
    <source>
        <strain evidence="2 3">DX4</strain>
    </source>
</reference>
<name>A0A1D7QIM8_9SPHI</name>
<dbReference type="RefSeq" id="WP_069380193.1">
    <property type="nucleotide sequence ID" value="NZ_CP017141.1"/>
</dbReference>
<dbReference type="AlphaFoldDB" id="A0A1D7QIM8"/>
<dbReference type="KEGG" id="psty:BFS30_15890"/>
<proteinExistence type="predicted"/>
<protein>
    <submittedName>
        <fullName evidence="2">Uncharacterized protein</fullName>
    </submittedName>
</protein>
<sequence>MKPINAQELSKSYRLFVLNFILLTSFAILCVYLFFVASKFEYQLLEKEVKQTEMLLSKRKEINTNFDVILQRFQQLSKYTSIGSAEMNNQAIMLEDIQNKNFRIREIIKEQKSEASSFQLYKKMTDDVAQMASIQDSLFGTKFQIANLKSQLESCLRTNQAATKKLKSGIFK</sequence>
<keyword evidence="1" id="KW-1133">Transmembrane helix</keyword>
<evidence type="ECO:0000256" key="1">
    <source>
        <dbReference type="SAM" id="Phobius"/>
    </source>
</evidence>
<dbReference type="Proteomes" id="UP000094313">
    <property type="component" value="Chromosome"/>
</dbReference>
<gene>
    <name evidence="2" type="ORF">BFS30_15890</name>
</gene>
<organism evidence="2 3">
    <name type="scientific">Pedobacter steynii</name>
    <dbReference type="NCBI Taxonomy" id="430522"/>
    <lineage>
        <taxon>Bacteria</taxon>
        <taxon>Pseudomonadati</taxon>
        <taxon>Bacteroidota</taxon>
        <taxon>Sphingobacteriia</taxon>
        <taxon>Sphingobacteriales</taxon>
        <taxon>Sphingobacteriaceae</taxon>
        <taxon>Pedobacter</taxon>
    </lineage>
</organism>
<accession>A0A1D7QIM8</accession>
<keyword evidence="3" id="KW-1185">Reference proteome</keyword>
<dbReference type="EMBL" id="CP017141">
    <property type="protein sequence ID" value="AOM78528.1"/>
    <property type="molecule type" value="Genomic_DNA"/>
</dbReference>
<evidence type="ECO:0000313" key="3">
    <source>
        <dbReference type="Proteomes" id="UP000094313"/>
    </source>
</evidence>
<keyword evidence="1" id="KW-0472">Membrane</keyword>
<evidence type="ECO:0000313" key="2">
    <source>
        <dbReference type="EMBL" id="AOM78528.1"/>
    </source>
</evidence>
<keyword evidence="1" id="KW-0812">Transmembrane</keyword>
<feature type="transmembrane region" description="Helical" evidence="1">
    <location>
        <begin position="12"/>
        <end position="35"/>
    </location>
</feature>
<dbReference type="OrthoDB" id="662620at2"/>